<sequence length="297" mass="34552">MSDEPVEVVAMGKKSRRPDHIPALKAIKKIKRSPFIVADIEAALHDDVHVPCAVGFLVVKPGEDLASKSEYYIETYFSEDNDFSISDFKKRSERMMLDFIERLAAVVSDEKEIRTVYFHNFSRYDGIIVTRAFTSQIGKYSFQTVMRKHKMYELKVYRGNEKKKLLFRIRDSYLLLPAALNNLAQDLCPKLGSKGTIPYEKLRLEYLPEIGQQLLAYLKQDIRLLGGVMLKAQEIYWNLYKIDIVDTITLSSLALSIFRMHYYDPKSWPIHIPTRNQERFIRRGYYGGHADVYKPYG</sequence>
<keyword evidence="1" id="KW-1185">Reference proteome</keyword>
<name>A0AC58U5Q9_TOBAC</name>
<reference evidence="2" key="1">
    <citation type="submission" date="2025-08" db="UniProtKB">
        <authorList>
            <consortium name="RefSeq"/>
        </authorList>
    </citation>
    <scope>IDENTIFICATION</scope>
    <source>
        <tissue evidence="2">Leaf</tissue>
    </source>
</reference>
<gene>
    <name evidence="2" type="primary">LOC142178903</name>
</gene>
<dbReference type="Proteomes" id="UP000790787">
    <property type="component" value="Unplaced"/>
</dbReference>
<dbReference type="RefSeq" id="XP_075104814.1">
    <property type="nucleotide sequence ID" value="XM_075248713.1"/>
</dbReference>
<accession>A0AC58U5Q9</accession>
<evidence type="ECO:0000313" key="1">
    <source>
        <dbReference type="Proteomes" id="UP000790787"/>
    </source>
</evidence>
<proteinExistence type="predicted"/>
<organism evidence="1 2">
    <name type="scientific">Nicotiana tabacum</name>
    <name type="common">Common tobacco</name>
    <dbReference type="NCBI Taxonomy" id="4097"/>
    <lineage>
        <taxon>Eukaryota</taxon>
        <taxon>Viridiplantae</taxon>
        <taxon>Streptophyta</taxon>
        <taxon>Embryophyta</taxon>
        <taxon>Tracheophyta</taxon>
        <taxon>Spermatophyta</taxon>
        <taxon>Magnoliopsida</taxon>
        <taxon>eudicotyledons</taxon>
        <taxon>Gunneridae</taxon>
        <taxon>Pentapetalae</taxon>
        <taxon>asterids</taxon>
        <taxon>lamiids</taxon>
        <taxon>Solanales</taxon>
        <taxon>Solanaceae</taxon>
        <taxon>Nicotianoideae</taxon>
        <taxon>Nicotianeae</taxon>
        <taxon>Nicotiana</taxon>
    </lineage>
</organism>
<evidence type="ECO:0000313" key="2">
    <source>
        <dbReference type="RefSeq" id="XP_075104814.1"/>
    </source>
</evidence>
<protein>
    <submittedName>
        <fullName evidence="2">DNA polymerase-like</fullName>
    </submittedName>
</protein>